<gene>
    <name evidence="2" type="ORF">SBF1_5560002</name>
</gene>
<evidence type="ECO:0000313" key="3">
    <source>
        <dbReference type="Proteomes" id="UP000238916"/>
    </source>
</evidence>
<keyword evidence="1" id="KW-0472">Membrane</keyword>
<feature type="transmembrane region" description="Helical" evidence="1">
    <location>
        <begin position="164"/>
        <end position="190"/>
    </location>
</feature>
<reference evidence="3" key="1">
    <citation type="submission" date="2018-02" db="EMBL/GenBank/DDBJ databases">
        <authorList>
            <person name="Hausmann B."/>
        </authorList>
    </citation>
    <scope>NUCLEOTIDE SEQUENCE [LARGE SCALE GENOMIC DNA]</scope>
    <source>
        <strain evidence="3">Peat soil MAG SbF1</strain>
    </source>
</reference>
<feature type="transmembrane region" description="Helical" evidence="1">
    <location>
        <begin position="256"/>
        <end position="274"/>
    </location>
</feature>
<dbReference type="PANTHER" id="PTHR37305">
    <property type="entry name" value="INTEGRAL MEMBRANE PROTEIN-RELATED"/>
    <property type="match status" value="1"/>
</dbReference>
<name>A0A2U3LJM5_9FIRM</name>
<evidence type="ECO:0000256" key="1">
    <source>
        <dbReference type="SAM" id="Phobius"/>
    </source>
</evidence>
<dbReference type="EMBL" id="OMOF01000508">
    <property type="protein sequence ID" value="SPF52042.1"/>
    <property type="molecule type" value="Genomic_DNA"/>
</dbReference>
<proteinExistence type="predicted"/>
<dbReference type="AlphaFoldDB" id="A0A2U3LJM5"/>
<dbReference type="Proteomes" id="UP000238916">
    <property type="component" value="Unassembled WGS sequence"/>
</dbReference>
<feature type="transmembrane region" description="Helical" evidence="1">
    <location>
        <begin position="18"/>
        <end position="37"/>
    </location>
</feature>
<evidence type="ECO:0000313" key="2">
    <source>
        <dbReference type="EMBL" id="SPF52042.1"/>
    </source>
</evidence>
<dbReference type="Pfam" id="PF12679">
    <property type="entry name" value="ABC2_membrane_2"/>
    <property type="match status" value="1"/>
</dbReference>
<feature type="transmembrane region" description="Helical" evidence="1">
    <location>
        <begin position="223"/>
        <end position="249"/>
    </location>
</feature>
<dbReference type="GO" id="GO:0140359">
    <property type="term" value="F:ABC-type transporter activity"/>
    <property type="evidence" value="ECO:0007669"/>
    <property type="project" value="InterPro"/>
</dbReference>
<feature type="transmembrane region" description="Helical" evidence="1">
    <location>
        <begin position="305"/>
        <end position="327"/>
    </location>
</feature>
<accession>A0A2U3LJM5</accession>
<sequence length="334" mass="37107">MYKLVKNEFYKMVGKKRLYITLTVLFVMIAAFAYGQYDSLNRTKAQLAQRLGVTVITDWKSVVGQQILDNKARVDSPYQDEDRRVQARVRMEQSQFNLDNNINTVDLTAANFTTKIISQSMSLFLPLLMILLAADLVSGEMGGGTIKFLLVQGIPRWKILLSKYIALLGLEAVVLFFAFVFSILISGLLFGYGGWWEPVATGFKIVGGKLDTSNVAFVAQWEYILMAFGLAYYVSVVVGTISLMISVLVRSSIASLGIILSLLVGGSQLTSYMVSWNLPRYLFTCNLNLMSYISGSLQSIPGMDMAFSVAVLAVWTIAAIIVSFVYFNKQDILV</sequence>
<protein>
    <submittedName>
        <fullName evidence="2">Putative membrane protein</fullName>
    </submittedName>
</protein>
<feature type="transmembrane region" description="Helical" evidence="1">
    <location>
        <begin position="123"/>
        <end position="143"/>
    </location>
</feature>
<keyword evidence="1" id="KW-0812">Transmembrane</keyword>
<keyword evidence="1" id="KW-1133">Transmembrane helix</keyword>
<dbReference type="OrthoDB" id="8613028at2"/>
<dbReference type="PANTHER" id="PTHR37305:SF2">
    <property type="entry name" value="BACITRACIN TRANSPORT PERMEASE PROTEIN BCRB"/>
    <property type="match status" value="1"/>
</dbReference>
<organism evidence="2 3">
    <name type="scientific">Candidatus Desulfosporosinus infrequens</name>
    <dbReference type="NCBI Taxonomy" id="2043169"/>
    <lineage>
        <taxon>Bacteria</taxon>
        <taxon>Bacillati</taxon>
        <taxon>Bacillota</taxon>
        <taxon>Clostridia</taxon>
        <taxon>Eubacteriales</taxon>
        <taxon>Desulfitobacteriaceae</taxon>
        <taxon>Desulfosporosinus</taxon>
    </lineage>
</organism>
<dbReference type="GO" id="GO:0005886">
    <property type="term" value="C:plasma membrane"/>
    <property type="evidence" value="ECO:0007669"/>
    <property type="project" value="UniProtKB-SubCell"/>
</dbReference>